<reference evidence="1" key="1">
    <citation type="journal article" date="2014" name="Int. J. Syst. Evol. Microbiol.">
        <title>Complete genome sequence of Corynebacterium casei LMG S-19264T (=DSM 44701T), isolated from a smear-ripened cheese.</title>
        <authorList>
            <consortium name="US DOE Joint Genome Institute (JGI-PGF)"/>
            <person name="Walter F."/>
            <person name="Albersmeier A."/>
            <person name="Kalinowski J."/>
            <person name="Ruckert C."/>
        </authorList>
    </citation>
    <scope>NUCLEOTIDE SEQUENCE</scope>
    <source>
        <strain evidence="1">JCM 15325</strain>
    </source>
</reference>
<proteinExistence type="predicted"/>
<dbReference type="EMBL" id="BMOK01000002">
    <property type="protein sequence ID" value="GGL45737.1"/>
    <property type="molecule type" value="Genomic_DNA"/>
</dbReference>
<dbReference type="AlphaFoldDB" id="A0A917RZV6"/>
<dbReference type="Proteomes" id="UP000654670">
    <property type="component" value="Unassembled WGS sequence"/>
</dbReference>
<name>A0A917RZV6_9BACL</name>
<evidence type="ECO:0000313" key="2">
    <source>
        <dbReference type="Proteomes" id="UP000654670"/>
    </source>
</evidence>
<reference evidence="1" key="2">
    <citation type="submission" date="2020-09" db="EMBL/GenBank/DDBJ databases">
        <authorList>
            <person name="Sun Q."/>
            <person name="Ohkuma M."/>
        </authorList>
    </citation>
    <scope>NUCLEOTIDE SEQUENCE</scope>
    <source>
        <strain evidence="1">JCM 15325</strain>
    </source>
</reference>
<accession>A0A917RZV6</accession>
<sequence length="63" mass="7538">MGKDQTKNKLGEITAGEAKRFNDACLTKMFQDVKFIKLDFNFFRELILLYVIRYHVEDTFSIW</sequence>
<organism evidence="1 2">
    <name type="scientific">Sporolactobacillus putidus</name>
    <dbReference type="NCBI Taxonomy" id="492735"/>
    <lineage>
        <taxon>Bacteria</taxon>
        <taxon>Bacillati</taxon>
        <taxon>Bacillota</taxon>
        <taxon>Bacilli</taxon>
        <taxon>Bacillales</taxon>
        <taxon>Sporolactobacillaceae</taxon>
        <taxon>Sporolactobacillus</taxon>
    </lineage>
</organism>
<keyword evidence="2" id="KW-1185">Reference proteome</keyword>
<gene>
    <name evidence="1" type="ORF">GCM10007968_07320</name>
</gene>
<protein>
    <submittedName>
        <fullName evidence="1">Uncharacterized protein</fullName>
    </submittedName>
</protein>
<comment type="caution">
    <text evidence="1">The sequence shown here is derived from an EMBL/GenBank/DDBJ whole genome shotgun (WGS) entry which is preliminary data.</text>
</comment>
<evidence type="ECO:0000313" key="1">
    <source>
        <dbReference type="EMBL" id="GGL45737.1"/>
    </source>
</evidence>